<evidence type="ECO:0000313" key="5">
    <source>
        <dbReference type="Proteomes" id="UP000252182"/>
    </source>
</evidence>
<evidence type="ECO:0000256" key="1">
    <source>
        <dbReference type="ARBA" id="ARBA00023098"/>
    </source>
</evidence>
<dbReference type="GO" id="GO:0016042">
    <property type="term" value="P:lipid catabolic process"/>
    <property type="evidence" value="ECO:0007669"/>
    <property type="project" value="UniProtKB-UniRule"/>
</dbReference>
<keyword evidence="2" id="KW-0378">Hydrolase</keyword>
<dbReference type="Pfam" id="PF01734">
    <property type="entry name" value="Patatin"/>
    <property type="match status" value="1"/>
</dbReference>
<feature type="active site" description="Proton acceptor" evidence="2">
    <location>
        <position position="182"/>
    </location>
</feature>
<evidence type="ECO:0000256" key="2">
    <source>
        <dbReference type="PROSITE-ProRule" id="PRU01161"/>
    </source>
</evidence>
<evidence type="ECO:0000313" key="4">
    <source>
        <dbReference type="EMBL" id="AXF85537.1"/>
    </source>
</evidence>
<keyword evidence="1 2" id="KW-0443">Lipid metabolism</keyword>
<dbReference type="KEGG" id="hyf:DTO96_101268"/>
<organism evidence="4 5">
    <name type="scientific">Ephemeroptericola cinctiostellae</name>
    <dbReference type="NCBI Taxonomy" id="2268024"/>
    <lineage>
        <taxon>Bacteria</taxon>
        <taxon>Pseudomonadati</taxon>
        <taxon>Pseudomonadota</taxon>
        <taxon>Betaproteobacteria</taxon>
        <taxon>Burkholderiales</taxon>
        <taxon>Burkholderiaceae</taxon>
        <taxon>Ephemeroptericola</taxon>
    </lineage>
</organism>
<feature type="domain" description="PNPLA" evidence="3">
    <location>
        <begin position="19"/>
        <end position="197"/>
    </location>
</feature>
<keyword evidence="5" id="KW-1185">Reference proteome</keyword>
<keyword evidence="2" id="KW-0442">Lipid degradation</keyword>
<evidence type="ECO:0000259" key="3">
    <source>
        <dbReference type="PROSITE" id="PS51635"/>
    </source>
</evidence>
<gene>
    <name evidence="4" type="ORF">DTO96_101268</name>
</gene>
<dbReference type="Gene3D" id="3.40.1090.10">
    <property type="entry name" value="Cytosolic phospholipase A2 catalytic domain"/>
    <property type="match status" value="1"/>
</dbReference>
<proteinExistence type="predicted"/>
<dbReference type="OrthoDB" id="2339873at2"/>
<feature type="active site" description="Nucleophile" evidence="2">
    <location>
        <position position="52"/>
    </location>
</feature>
<protein>
    <recommendedName>
        <fullName evidence="3">PNPLA domain-containing protein</fullName>
    </recommendedName>
</protein>
<dbReference type="SUPFAM" id="SSF52151">
    <property type="entry name" value="FabD/lysophospholipase-like"/>
    <property type="match status" value="1"/>
</dbReference>
<comment type="caution">
    <text evidence="2">Lacks conserved residue(s) required for the propagation of feature annotation.</text>
</comment>
<feature type="short sequence motif" description="GXSXG" evidence="2">
    <location>
        <begin position="50"/>
        <end position="54"/>
    </location>
</feature>
<dbReference type="GO" id="GO:0016787">
    <property type="term" value="F:hydrolase activity"/>
    <property type="evidence" value="ECO:0007669"/>
    <property type="project" value="UniProtKB-UniRule"/>
</dbReference>
<name>A0A345DAZ9_9BURK</name>
<accession>A0A345DAZ9</accession>
<dbReference type="EMBL" id="CP031124">
    <property type="protein sequence ID" value="AXF85537.1"/>
    <property type="molecule type" value="Genomic_DNA"/>
</dbReference>
<dbReference type="PROSITE" id="PS51635">
    <property type="entry name" value="PNPLA"/>
    <property type="match status" value="1"/>
</dbReference>
<dbReference type="InterPro" id="IPR002641">
    <property type="entry name" value="PNPLA_dom"/>
</dbReference>
<dbReference type="Proteomes" id="UP000252182">
    <property type="component" value="Chromosome"/>
</dbReference>
<dbReference type="InterPro" id="IPR016035">
    <property type="entry name" value="Acyl_Trfase/lysoPLipase"/>
</dbReference>
<dbReference type="AlphaFoldDB" id="A0A345DAZ9"/>
<sequence>MTPTPVALAAQDSSNHKALILAGGGMRVAWQAGVLQALHEADVFFSHADGTSGGTINLAMLLSGLTPQQMCERWRSLNPRDFVSLMPIKHYFKGMRIRAMGDADGIVQKVFPHLGIDVDKIRQAQGVVGTFNVCNFTRKINEAIEHPAITLDYLVAGISLPIFMPSVQINGMTYFDSVWIKDANLTEAVKRGANELWLVWCIGNSNQYQDGPFDQYVHMIEVSAAGKLNEELEWVNELNQRIAAGDSPYGQTQPIILHVIKPLNPLPLDPDFYLNRIDAATLIDLGYADAKRYLQSKSSRGVPLTPEATQVLGPTGRGIMFRETMKGFFSMGVDTPETGVQQGKSHHTELTMHAAIHIPDIDAFINDPTHTGLINGHIDFTPFGLSIPSTHGQFRLFSPSGTGGLKYMVYELGFEMSGHTYFLAGKKHVRDGNVFQTWGATTTLYCHLHEGLDATGHIVGAGTLHLGVAELGRLLLTLHARNAPSWGEKFKTIGQFFGFFTRELIDTYIKRHTNKLDTQ</sequence>
<reference evidence="5" key="1">
    <citation type="submission" date="2018-07" db="EMBL/GenBank/DDBJ databases">
        <authorList>
            <person name="Kim H."/>
        </authorList>
    </citation>
    <scope>NUCLEOTIDE SEQUENCE [LARGE SCALE GENOMIC DNA]</scope>
    <source>
        <strain evidence="5">F02</strain>
    </source>
</reference>
<dbReference type="RefSeq" id="WP_114562724.1">
    <property type="nucleotide sequence ID" value="NZ_CP031124.1"/>
</dbReference>